<dbReference type="Pfam" id="PF00520">
    <property type="entry name" value="Ion_trans"/>
    <property type="match status" value="4"/>
</dbReference>
<dbReference type="SUPFAM" id="SSF81324">
    <property type="entry name" value="Voltage-gated potassium channels"/>
    <property type="match status" value="4"/>
</dbReference>
<dbReference type="FunFam" id="1.10.287.70:FF:000007">
    <property type="entry name" value="Voltage-dependent L-type calcium channel subunit alpha"/>
    <property type="match status" value="1"/>
</dbReference>
<feature type="region of interest" description="Disordered" evidence="20">
    <location>
        <begin position="1633"/>
        <end position="1652"/>
    </location>
</feature>
<keyword evidence="16" id="KW-0407">Ion channel</keyword>
<keyword evidence="15 18" id="KW-0325">Glycoprotein</keyword>
<keyword evidence="14" id="KW-1015">Disulfide bond</keyword>
<evidence type="ECO:0000256" key="13">
    <source>
        <dbReference type="ARBA" id="ARBA00023136"/>
    </source>
</evidence>
<feature type="transmembrane region" description="Helical" evidence="21">
    <location>
        <begin position="657"/>
        <end position="680"/>
    </location>
</feature>
<proteinExistence type="inferred from homology"/>
<dbReference type="Ensembl" id="ENSAPLT00020024228.1">
    <property type="protein sequence ID" value="ENSAPLP00020022440.1"/>
    <property type="gene ID" value="ENSAPLG00020015273.1"/>
</dbReference>
<dbReference type="PANTHER" id="PTHR45628">
    <property type="entry name" value="VOLTAGE-DEPENDENT CALCIUM CHANNEL TYPE A SUBUNIT ALPHA-1"/>
    <property type="match status" value="1"/>
</dbReference>
<evidence type="ECO:0000256" key="3">
    <source>
        <dbReference type="ARBA" id="ARBA00022553"/>
    </source>
</evidence>
<evidence type="ECO:0000256" key="12">
    <source>
        <dbReference type="ARBA" id="ARBA00023065"/>
    </source>
</evidence>
<dbReference type="InterPro" id="IPR002077">
    <property type="entry name" value="VDCCAlpha1"/>
</dbReference>
<keyword evidence="2" id="KW-0813">Transport</keyword>
<organism evidence="23 24">
    <name type="scientific">Anas platyrhynchos</name>
    <name type="common">Mallard</name>
    <name type="synonym">Anas boschas</name>
    <dbReference type="NCBI Taxonomy" id="8839"/>
    <lineage>
        <taxon>Eukaryota</taxon>
        <taxon>Metazoa</taxon>
        <taxon>Chordata</taxon>
        <taxon>Craniata</taxon>
        <taxon>Vertebrata</taxon>
        <taxon>Euteleostomi</taxon>
        <taxon>Archelosauria</taxon>
        <taxon>Archosauria</taxon>
        <taxon>Dinosauria</taxon>
        <taxon>Saurischia</taxon>
        <taxon>Theropoda</taxon>
        <taxon>Coelurosauria</taxon>
        <taxon>Aves</taxon>
        <taxon>Neognathae</taxon>
        <taxon>Galloanserae</taxon>
        <taxon>Anseriformes</taxon>
        <taxon>Anatidae</taxon>
        <taxon>Anatinae</taxon>
        <taxon>Anas</taxon>
    </lineage>
</organism>
<dbReference type="GO" id="GO:0005891">
    <property type="term" value="C:voltage-gated calcium channel complex"/>
    <property type="evidence" value="ECO:0007669"/>
    <property type="project" value="InterPro"/>
</dbReference>
<feature type="transmembrane region" description="Helical" evidence="21">
    <location>
        <begin position="144"/>
        <end position="164"/>
    </location>
</feature>
<keyword evidence="11 21" id="KW-1133">Transmembrane helix</keyword>
<feature type="transmembrane region" description="Helical" evidence="21">
    <location>
        <begin position="890"/>
        <end position="919"/>
    </location>
</feature>
<keyword evidence="7 17" id="KW-0479">Metal-binding</keyword>
<evidence type="ECO:0000256" key="19">
    <source>
        <dbReference type="RuleBase" id="RU003808"/>
    </source>
</evidence>
<keyword evidence="3" id="KW-0597">Phosphoprotein</keyword>
<evidence type="ECO:0000256" key="6">
    <source>
        <dbReference type="ARBA" id="ARBA00022692"/>
    </source>
</evidence>
<evidence type="ECO:0000256" key="9">
    <source>
        <dbReference type="ARBA" id="ARBA00022837"/>
    </source>
</evidence>
<evidence type="ECO:0000313" key="24">
    <source>
        <dbReference type="Proteomes" id="UP000694400"/>
    </source>
</evidence>
<dbReference type="InterPro" id="IPR031649">
    <property type="entry name" value="GPHH_dom"/>
</dbReference>
<evidence type="ECO:0000256" key="2">
    <source>
        <dbReference type="ARBA" id="ARBA00022448"/>
    </source>
</evidence>
<dbReference type="InterPro" id="IPR027359">
    <property type="entry name" value="Volt_channel_dom_sf"/>
</dbReference>
<dbReference type="GO" id="GO:0098703">
    <property type="term" value="P:calcium ion import across plasma membrane"/>
    <property type="evidence" value="ECO:0007669"/>
    <property type="project" value="TreeGrafter"/>
</dbReference>
<evidence type="ECO:0000256" key="21">
    <source>
        <dbReference type="SAM" id="Phobius"/>
    </source>
</evidence>
<keyword evidence="4 19" id="KW-0109">Calcium transport</keyword>
<dbReference type="FunFam" id="1.10.287.70:FF:000009">
    <property type="entry name" value="Voltage-dependent L-type calcium channel subunit alpha"/>
    <property type="match status" value="1"/>
</dbReference>
<evidence type="ECO:0000256" key="20">
    <source>
        <dbReference type="SAM" id="MobiDB-lite"/>
    </source>
</evidence>
<feature type="binding site" evidence="17">
    <location>
        <position position="988"/>
    </location>
    <ligand>
        <name>Ca(2+)</name>
        <dbReference type="ChEBI" id="CHEBI:29108"/>
    </ligand>
</feature>
<dbReference type="Pfam" id="PF08763">
    <property type="entry name" value="Ca_chan_IQ"/>
    <property type="match status" value="1"/>
</dbReference>
<feature type="glycosylation site" description="N-linked (GlcNAc...) asparagine" evidence="18">
    <location>
        <position position="306"/>
    </location>
</feature>
<dbReference type="GO" id="GO:0042383">
    <property type="term" value="C:sarcolemma"/>
    <property type="evidence" value="ECO:0007669"/>
    <property type="project" value="UniProtKB-ARBA"/>
</dbReference>
<dbReference type="InterPro" id="IPR005821">
    <property type="entry name" value="Ion_trans_dom"/>
</dbReference>
<dbReference type="InterPro" id="IPR005446">
    <property type="entry name" value="VDCC_L_a1su"/>
</dbReference>
<feature type="transmembrane region" description="Helical" evidence="21">
    <location>
        <begin position="1093"/>
        <end position="1114"/>
    </location>
</feature>
<feature type="transmembrane region" description="Helical" evidence="21">
    <location>
        <begin position="107"/>
        <end position="124"/>
    </location>
</feature>
<evidence type="ECO:0000313" key="23">
    <source>
        <dbReference type="Ensembl" id="ENSAPLP00020022440.1"/>
    </source>
</evidence>
<keyword evidence="10 19" id="KW-0851">Voltage-gated channel</keyword>
<feature type="region of interest" description="Disordered" evidence="20">
    <location>
        <begin position="1732"/>
        <end position="1774"/>
    </location>
</feature>
<dbReference type="PANTHER" id="PTHR45628:SF9">
    <property type="entry name" value="VOLTAGE-DEPENDENT L-TYPE CALCIUM CHANNEL SUBUNIT ALPHA-1S"/>
    <property type="match status" value="1"/>
</dbReference>
<dbReference type="Gene3D" id="1.10.287.70">
    <property type="match status" value="4"/>
</dbReference>
<feature type="transmembrane region" description="Helical" evidence="21">
    <location>
        <begin position="360"/>
        <end position="382"/>
    </location>
</feature>
<keyword evidence="6 21" id="KW-0812">Transmembrane</keyword>
<evidence type="ECO:0000256" key="5">
    <source>
        <dbReference type="ARBA" id="ARBA00022673"/>
    </source>
</evidence>
<dbReference type="InterPro" id="IPR014873">
    <property type="entry name" value="VDCC_a1su_IQ"/>
</dbReference>
<dbReference type="Proteomes" id="UP000694400">
    <property type="component" value="Chromosome 26"/>
</dbReference>
<dbReference type="GO" id="GO:0008331">
    <property type="term" value="F:high voltage-gated calcium channel activity"/>
    <property type="evidence" value="ECO:0007669"/>
    <property type="project" value="TreeGrafter"/>
</dbReference>
<dbReference type="FunFam" id="1.10.287.70:FF:000343">
    <property type="entry name" value="Uncharacterized protein"/>
    <property type="match status" value="1"/>
</dbReference>
<evidence type="ECO:0000256" key="7">
    <source>
        <dbReference type="ARBA" id="ARBA00022723"/>
    </source>
</evidence>
<dbReference type="PRINTS" id="PR00167">
    <property type="entry name" value="CACHANNEL"/>
</dbReference>
<dbReference type="Pfam" id="PF16905">
    <property type="entry name" value="GPHH"/>
    <property type="match status" value="1"/>
</dbReference>
<evidence type="ECO:0000256" key="16">
    <source>
        <dbReference type="ARBA" id="ARBA00023303"/>
    </source>
</evidence>
<keyword evidence="5 19" id="KW-0107">Calcium channel</keyword>
<name>A0A8B9TLK5_ANAPL</name>
<feature type="transmembrane region" description="Helical" evidence="21">
    <location>
        <begin position="1126"/>
        <end position="1146"/>
    </location>
</feature>
<evidence type="ECO:0000256" key="11">
    <source>
        <dbReference type="ARBA" id="ARBA00022989"/>
    </source>
</evidence>
<comment type="similarity">
    <text evidence="19">Belongs to the calcium channel alpha-1 subunit (TC 1.A.1.11) family.</text>
</comment>
<evidence type="ECO:0000256" key="18">
    <source>
        <dbReference type="PIRSR" id="PIRSR602077-3"/>
    </source>
</evidence>
<evidence type="ECO:0000256" key="4">
    <source>
        <dbReference type="ARBA" id="ARBA00022568"/>
    </source>
</evidence>
<evidence type="ECO:0000256" key="14">
    <source>
        <dbReference type="ARBA" id="ARBA00023157"/>
    </source>
</evidence>
<dbReference type="PRINTS" id="PR01630">
    <property type="entry name" value="LVDCCALPHA1"/>
</dbReference>
<dbReference type="Gene3D" id="1.20.120.350">
    <property type="entry name" value="Voltage-gated potassium channels. Chain C"/>
    <property type="match status" value="4"/>
</dbReference>
<feature type="compositionally biased region" description="Polar residues" evidence="20">
    <location>
        <begin position="1765"/>
        <end position="1774"/>
    </location>
</feature>
<feature type="transmembrane region" description="Helical" evidence="21">
    <location>
        <begin position="1310"/>
        <end position="1334"/>
    </location>
</feature>
<feature type="region of interest" description="Disordered" evidence="20">
    <location>
        <begin position="18"/>
        <end position="78"/>
    </location>
</feature>
<protein>
    <recommendedName>
        <fullName evidence="19">Voltage-dependent L-type calcium channel subunit alpha</fullName>
    </recommendedName>
</protein>
<feature type="binding site" evidence="17">
    <location>
        <position position="647"/>
    </location>
    <ligand>
        <name>Ca(2+)</name>
        <dbReference type="ChEBI" id="CHEBI:29108"/>
    </ligand>
</feature>
<feature type="transmembrane region" description="Helical" evidence="21">
    <location>
        <begin position="1235"/>
        <end position="1255"/>
    </location>
</feature>
<feature type="domain" description="Voltage-dependent calcium channel alpha-1 subunit IQ" evidence="22">
    <location>
        <begin position="1468"/>
        <end position="1501"/>
    </location>
</feature>
<dbReference type="FunFam" id="1.20.120.350:FF:000006">
    <property type="entry name" value="Voltage-dependent L-type calcium channel subunit alpha"/>
    <property type="match status" value="1"/>
</dbReference>
<feature type="transmembrane region" description="Helical" evidence="21">
    <location>
        <begin position="769"/>
        <end position="791"/>
    </location>
</feature>
<evidence type="ECO:0000256" key="1">
    <source>
        <dbReference type="ARBA" id="ARBA00004141"/>
    </source>
</evidence>
<evidence type="ECO:0000256" key="17">
    <source>
        <dbReference type="PIRSR" id="PIRSR602077-1"/>
    </source>
</evidence>
<keyword evidence="13 21" id="KW-0472">Membrane</keyword>
<evidence type="ECO:0000256" key="10">
    <source>
        <dbReference type="ARBA" id="ARBA00022882"/>
    </source>
</evidence>
<feature type="transmembrane region" description="Helical" evidence="21">
    <location>
        <begin position="466"/>
        <end position="483"/>
    </location>
</feature>
<sequence>MRRVKERQLLGAFCCLRSCDSTREPGGSRGAPAGHDPGKGARKGLGTNTMEPASPQDDVKKRQQKEKSKKPVPPAAPRPPRALFCLTLQNPLRKACISIVEWKPFEIIILLTIFANCVALAIYLPMPEDDTNVANSSLEKIEYAFLIFFAIEAMLKIIAYGFLFHTDAYLRNGWNVLDFSIVSLGLFTMTLEQINAKQGGSSGGKGGFDVKALRAFRVLRPLRLVSGVPSLQVVLNSIIKAMVPLLHIALLVLFMIIIYAIVGQELFKGKMHKTCYYFGTDVIATVGAEKPAPCTTSGHGRHCTINGTECRSGWPGPNNGITHFDNFGFAMLTVYQCITMEGWTEVLYWVNDAIGNEWPWIYFVSLILLGSFFVLNLVLGVLSGEFTKEREKAKSRGTFQKLREKQQLEEDLKGYMDWITHAEVMDSDRARGEGTGSAWARTLGRQWRRWNRMFRRKCRDVVKSKFFYWLVILLVALNTLSIASEHHFQPEWLTVVQDNANRVLLALFVAEMLLKMYALGLRQYFMSLFNRFDCFVVCAGILETILVELSTLSPLGISVLRCIRLLRIFKITRYWTSLSNLVASLLNSVRSIASLLLLLFLFIIVFALLGMQLFGGKYDFEDMEVRRSTFDNFPQALISVFQILTGEDWNSIMYNGIMAYGGPSFPGMLVCIYFIILFVCGNCQLRITASEDLPWGHVATPSLGEPFLFPPCDPPAGDDEEDEPEIPLSPRPRPLAELQLKEKAVPMPEASSFFIFSPTNKFRMLCHRIVNATWFTNFILLFILLSSISLAAEDPIRAESFRNQILGYFDIGFTSVFTVEIVLKMTAYGAFLHKGSFCRNSFNILDLLVVAVSLISMGIESSTISVVKILRVLRVLRPLRAINRAKGLKHVVQCVFVAIKTIGNIVVVTTLLQFMFACIGVQLFKGKFYSCSDPSKLTEKECRGDFIDYVDGDPTQIELKKRVWFHNDFHFNNVFSAMMSLFTVSTFEGWPELLYRAIDTNDENKGPIYNYRVEIAMFFIIYIILIAFFMMNIFVGFVIVTFQEQGESEYKNCELDKNQRQCVQYALKARPLRRYIPKNPYQYQIWYVVTSSYFEYLMFFLILLNTICLGMQHYNQSEEMNHISDILNVAFTVLFTLEMILKLMAFKAKGYFGDPWNVFDFLIVIGSIIDVILSEIDVSTGLLRPSGGDPDDNSRVSITFFRLFRVMRLVKLLSRGEGVRTLLWTFIKSFQALPYVALLIVMLFFIYAVIGMQMFGKIAMVDGTQINRNNNFQTFPQAVLLLFRCATGELCDPESDFAEGEEYTCGTGFAYFYFISFYMLCAFLIINLFVAVIMDNFDYLTRDWSILGPHHLDEFKRIWAEYDPEAKGRIKHLDVVTLLRRIQPPLGFGKFCPHRVACKRLVCMNMPLNSDGTVTFNATLFALVRTALKIKTEGNFEQANEELRAIIKKIWKRTSMKLLDQVIPPIGDDEVTVGKFYATFLIQEHFRKFMKRQEEGCGARPPPVMLSCPHQAGLRSIEEEAAPEIHRAISGDLMAEEELERAMVEAAMEEGIYRVSTARGAPHCLVGAQRGDQQASEIILTMTGSVGHHDYISASRDGIVCTGWGRSLQPSHLRGRGFPWALPEAELRLSAPLTQPSSEQQRGDSGVPSTSSTPAITFLIQEVRQGLGGERQSCRGGKGAGGGLLVARGGIGAGQRQRALARDPSFVAMTRAEMAASSQLEMDEVEEAAVELLKGREAPRDAGSVPWDTSAASPAGSPGLRAAASQKSSPAAHP</sequence>
<feature type="binding site" evidence="17">
    <location>
        <position position="341"/>
    </location>
    <ligand>
        <name>Ca(2+)</name>
        <dbReference type="ChEBI" id="CHEBI:29108"/>
    </ligand>
</feature>
<feature type="transmembrane region" description="Helical" evidence="21">
    <location>
        <begin position="1015"/>
        <end position="1042"/>
    </location>
</feature>
<keyword evidence="9 17" id="KW-0106">Calcium</keyword>
<dbReference type="Gene3D" id="6.10.250.2180">
    <property type="match status" value="1"/>
</dbReference>
<reference evidence="23" key="3">
    <citation type="submission" date="2025-09" db="UniProtKB">
        <authorList>
            <consortium name="Ensembl"/>
        </authorList>
    </citation>
    <scope>IDENTIFICATION</scope>
</reference>
<reference evidence="23" key="1">
    <citation type="submission" date="2019-08" db="EMBL/GenBank/DDBJ databases">
        <title>Three high-quality genomes provides insights into domestication of ducks.</title>
        <authorList>
            <person name="Hou Z.C."/>
            <person name="Zhu F."/>
            <person name="Yin Z.T."/>
            <person name="Zhang F."/>
        </authorList>
    </citation>
    <scope>NUCLEOTIDE SEQUENCE [LARGE SCALE GENOMIC DNA]</scope>
</reference>
<evidence type="ECO:0000256" key="15">
    <source>
        <dbReference type="ARBA" id="ARBA00023180"/>
    </source>
</evidence>
<evidence type="ECO:0000259" key="22">
    <source>
        <dbReference type="SMART" id="SM01062"/>
    </source>
</evidence>
<dbReference type="FunFam" id="1.20.120.350:FF:000001">
    <property type="entry name" value="Voltage-dependent L-type calcium channel subunit alpha"/>
    <property type="match status" value="1"/>
</dbReference>
<keyword evidence="8" id="KW-0677">Repeat</keyword>
<comment type="function">
    <text evidence="19">Voltage-sensitive calcium channels (VSCC) mediate the entry of calcium ions into excitable cells and are also involved in a variety of calcium-dependent processes, including muscle contraction, hormone or neurotransmitter release, gene expression, cell motility, cell division and cell death.</text>
</comment>
<accession>A0A8B9TLK5</accession>
<dbReference type="InterPro" id="IPR050599">
    <property type="entry name" value="VDCC_alpha-1_subunit"/>
</dbReference>
<dbReference type="FunFam" id="1.20.120.350:FF:000040">
    <property type="entry name" value="Voltage-dependent L-type calcium channel subunit alpha"/>
    <property type="match status" value="1"/>
</dbReference>
<dbReference type="Gene3D" id="6.10.250.2500">
    <property type="match status" value="1"/>
</dbReference>
<feature type="transmembrane region" description="Helical" evidence="21">
    <location>
        <begin position="503"/>
        <end position="521"/>
    </location>
</feature>
<evidence type="ECO:0000256" key="8">
    <source>
        <dbReference type="ARBA" id="ARBA00022737"/>
    </source>
</evidence>
<dbReference type="SMART" id="SM01062">
    <property type="entry name" value="Ca_chan_IQ"/>
    <property type="match status" value="1"/>
</dbReference>
<feature type="transmembrane region" description="Helical" evidence="21">
    <location>
        <begin position="241"/>
        <end position="262"/>
    </location>
</feature>
<dbReference type="GO" id="GO:0046872">
    <property type="term" value="F:metal ion binding"/>
    <property type="evidence" value="ECO:0007669"/>
    <property type="project" value="UniProtKB-KW"/>
</dbReference>
<feature type="transmembrane region" description="Helical" evidence="21">
    <location>
        <begin position="969"/>
        <end position="987"/>
    </location>
</feature>
<feature type="transmembrane region" description="Helical" evidence="21">
    <location>
        <begin position="811"/>
        <end position="832"/>
    </location>
</feature>
<comment type="subcellular location">
    <subcellularLocation>
        <location evidence="1 19">Membrane</location>
        <topology evidence="1 19">Multi-pass membrane protein</topology>
    </subcellularLocation>
</comment>
<reference evidence="23" key="2">
    <citation type="submission" date="2025-08" db="UniProtKB">
        <authorList>
            <consortium name="Ensembl"/>
        </authorList>
    </citation>
    <scope>IDENTIFICATION</scope>
</reference>
<dbReference type="FunFam" id="1.20.120.350:FF:000010">
    <property type="entry name" value="Voltage-dependent L-type calcium channel subunit alpha"/>
    <property type="match status" value="1"/>
</dbReference>
<keyword evidence="12" id="KW-0406">Ion transport</keyword>
<feature type="transmembrane region" description="Helical" evidence="21">
    <location>
        <begin position="595"/>
        <end position="614"/>
    </location>
</feature>
<dbReference type="FunFam" id="1.10.238.10:FF:000063">
    <property type="entry name" value="Voltage-dependent N-type calcium channel subunit alpha"/>
    <property type="match status" value="1"/>
</dbReference>